<keyword evidence="2 5" id="KW-0547">Nucleotide-binding</keyword>
<dbReference type="InterPro" id="IPR027413">
    <property type="entry name" value="GROEL-like_equatorial_sf"/>
</dbReference>
<keyword evidence="3 5" id="KW-0067">ATP-binding</keyword>
<keyword evidence="4 5" id="KW-0143">Chaperone</keyword>
<protein>
    <submittedName>
        <fullName evidence="6">T-complex protein 1 subunit alpha</fullName>
    </submittedName>
</protein>
<dbReference type="Proteomes" id="UP001150062">
    <property type="component" value="Unassembled WGS sequence"/>
</dbReference>
<gene>
    <name evidence="6" type="ORF">M0813_23898</name>
</gene>
<dbReference type="PANTHER" id="PTHR11353">
    <property type="entry name" value="CHAPERONIN"/>
    <property type="match status" value="1"/>
</dbReference>
<keyword evidence="7" id="KW-1185">Reference proteome</keyword>
<accession>A0ABQ8Y833</accession>
<evidence type="ECO:0000313" key="6">
    <source>
        <dbReference type="EMBL" id="KAJ6240800.1"/>
    </source>
</evidence>
<sequence length="168" mass="17967">MQSQNFAGTALIAGKRKKGLNLRAENLHAVMSIANLVRSSFGPMGLDKLLVDDIGEILITNDGATIVDQLDVKHPASKLIIQLTQLQNKEVGDGTTSVVLIAAELVSTALNLIKHGLHPSTIISGYKLASKEAVSFIKREMTHSISQLGDQVLVNIAKTSINSKVLSM</sequence>
<dbReference type="SUPFAM" id="SSF48592">
    <property type="entry name" value="GroEL equatorial domain-like"/>
    <property type="match status" value="1"/>
</dbReference>
<dbReference type="InterPro" id="IPR002423">
    <property type="entry name" value="Cpn60/GroEL/TCP-1"/>
</dbReference>
<reference evidence="6" key="1">
    <citation type="submission" date="2022-08" db="EMBL/GenBank/DDBJ databases">
        <title>Novel sulfate-reducing endosymbionts in the free-living metamonad Anaeramoeba.</title>
        <authorList>
            <person name="Jerlstrom-Hultqvist J."/>
            <person name="Cepicka I."/>
            <person name="Gallot-Lavallee L."/>
            <person name="Salas-Leiva D."/>
            <person name="Curtis B.A."/>
            <person name="Zahonova K."/>
            <person name="Pipaliya S."/>
            <person name="Dacks J."/>
            <person name="Roger A.J."/>
        </authorList>
    </citation>
    <scope>NUCLEOTIDE SEQUENCE</scope>
    <source>
        <strain evidence="6">Schooner1</strain>
    </source>
</reference>
<dbReference type="Gene3D" id="1.10.560.10">
    <property type="entry name" value="GroEL-like equatorial domain"/>
    <property type="match status" value="1"/>
</dbReference>
<dbReference type="InterPro" id="IPR002194">
    <property type="entry name" value="Chaperonin_TCP-1_CS"/>
</dbReference>
<evidence type="ECO:0000256" key="5">
    <source>
        <dbReference type="RuleBase" id="RU004187"/>
    </source>
</evidence>
<evidence type="ECO:0000256" key="3">
    <source>
        <dbReference type="ARBA" id="ARBA00022840"/>
    </source>
</evidence>
<evidence type="ECO:0000256" key="1">
    <source>
        <dbReference type="ARBA" id="ARBA00008020"/>
    </source>
</evidence>
<dbReference type="Pfam" id="PF00118">
    <property type="entry name" value="Cpn60_TCP1"/>
    <property type="match status" value="1"/>
</dbReference>
<name>A0ABQ8Y833_9EUKA</name>
<organism evidence="6 7">
    <name type="scientific">Anaeramoeba flamelloides</name>
    <dbReference type="NCBI Taxonomy" id="1746091"/>
    <lineage>
        <taxon>Eukaryota</taxon>
        <taxon>Metamonada</taxon>
        <taxon>Anaeramoebidae</taxon>
        <taxon>Anaeramoeba</taxon>
    </lineage>
</organism>
<dbReference type="PROSITE" id="PS00751">
    <property type="entry name" value="TCP1_2"/>
    <property type="match status" value="1"/>
</dbReference>
<evidence type="ECO:0000256" key="4">
    <source>
        <dbReference type="ARBA" id="ARBA00023186"/>
    </source>
</evidence>
<dbReference type="PRINTS" id="PR00304">
    <property type="entry name" value="TCOMPLEXTCP1"/>
</dbReference>
<comment type="caution">
    <text evidence="6">The sequence shown here is derived from an EMBL/GenBank/DDBJ whole genome shotgun (WGS) entry which is preliminary data.</text>
</comment>
<dbReference type="EMBL" id="JAOAOG010000198">
    <property type="protein sequence ID" value="KAJ6240800.1"/>
    <property type="molecule type" value="Genomic_DNA"/>
</dbReference>
<dbReference type="PROSITE" id="PS00750">
    <property type="entry name" value="TCP1_1"/>
    <property type="match status" value="1"/>
</dbReference>
<dbReference type="InterPro" id="IPR017998">
    <property type="entry name" value="Chaperone_TCP-1"/>
</dbReference>
<evidence type="ECO:0000256" key="2">
    <source>
        <dbReference type="ARBA" id="ARBA00022741"/>
    </source>
</evidence>
<proteinExistence type="inferred from homology"/>
<dbReference type="Gene3D" id="3.30.260.10">
    <property type="entry name" value="TCP-1-like chaperonin intermediate domain"/>
    <property type="match status" value="1"/>
</dbReference>
<evidence type="ECO:0000313" key="7">
    <source>
        <dbReference type="Proteomes" id="UP001150062"/>
    </source>
</evidence>
<dbReference type="InterPro" id="IPR027410">
    <property type="entry name" value="TCP-1-like_intermed_sf"/>
</dbReference>
<comment type="similarity">
    <text evidence="1 5">Belongs to the TCP-1 chaperonin family.</text>
</comment>